<dbReference type="InterPro" id="IPR050792">
    <property type="entry name" value="ADP-ribosylglycohydrolase"/>
</dbReference>
<dbReference type="PANTHER" id="PTHR16222">
    <property type="entry name" value="ADP-RIBOSYLGLYCOHYDROLASE"/>
    <property type="match status" value="1"/>
</dbReference>
<feature type="binding site" evidence="3">
    <location>
        <position position="69"/>
    </location>
    <ligand>
        <name>Mg(2+)</name>
        <dbReference type="ChEBI" id="CHEBI:18420"/>
        <label>1</label>
    </ligand>
</feature>
<dbReference type="SUPFAM" id="SSF101478">
    <property type="entry name" value="ADP-ribosylglycohydrolase"/>
    <property type="match status" value="1"/>
</dbReference>
<evidence type="ECO:0000256" key="1">
    <source>
        <dbReference type="ARBA" id="ARBA00010702"/>
    </source>
</evidence>
<protein>
    <submittedName>
        <fullName evidence="4">ADP-ribosylglycohydrolase family protein</fullName>
    </submittedName>
</protein>
<accession>A0A9D1XRW1</accession>
<dbReference type="PANTHER" id="PTHR16222:SF24">
    <property type="entry name" value="ADP-RIBOSYLHYDROLASE ARH3"/>
    <property type="match status" value="1"/>
</dbReference>
<evidence type="ECO:0000313" key="5">
    <source>
        <dbReference type="Proteomes" id="UP000823847"/>
    </source>
</evidence>
<dbReference type="EMBL" id="DXEN01000055">
    <property type="protein sequence ID" value="HIX86408.1"/>
    <property type="molecule type" value="Genomic_DNA"/>
</dbReference>
<evidence type="ECO:0000313" key="4">
    <source>
        <dbReference type="EMBL" id="HIX86408.1"/>
    </source>
</evidence>
<organism evidence="4 5">
    <name type="scientific">Candidatus Parabacteroides intestinigallinarum</name>
    <dbReference type="NCBI Taxonomy" id="2838722"/>
    <lineage>
        <taxon>Bacteria</taxon>
        <taxon>Pseudomonadati</taxon>
        <taxon>Bacteroidota</taxon>
        <taxon>Bacteroidia</taxon>
        <taxon>Bacteroidales</taxon>
        <taxon>Tannerellaceae</taxon>
        <taxon>Parabacteroides</taxon>
    </lineage>
</organism>
<comment type="caution">
    <text evidence="4">The sequence shown here is derived from an EMBL/GenBank/DDBJ whole genome shotgun (WGS) entry which is preliminary data.</text>
</comment>
<evidence type="ECO:0000256" key="2">
    <source>
        <dbReference type="ARBA" id="ARBA00022801"/>
    </source>
</evidence>
<evidence type="ECO:0000256" key="3">
    <source>
        <dbReference type="PIRSR" id="PIRSR605502-1"/>
    </source>
</evidence>
<dbReference type="Pfam" id="PF03747">
    <property type="entry name" value="ADP_ribosyl_GH"/>
    <property type="match status" value="1"/>
</dbReference>
<sequence length="355" mass="38893">MDENTQKDRIRGSLIGGAIGDALGYPVEFIYSYAEIQARYGERGITRLDVSQWWTNEDGSKGKAWISDDTQMTLFTACGILNAKAQGSAPLPAICEAYLEWLYTQMGRRPRFRQCWIGEIPELNQRRAPGNTCEDALRSILRGKDPHNHSKGCGGVMRIAPIPLYGMAQGRIPEIEDLDMLAAEAAKLTHQHPLGYIPAALMAHVIYRLATDEAPTRDAFSYYIKEGLETCARLFPRYPDEVAYMRQLAEKALSLATAELPDVKAVESIGGGWVGEEAVAIALYCASRHFGDLEAALIAAVNHAGDSDSTGAITGNILGAAVGYAVIPSFYKEDLELLDVLLQVADDLWQGEHVD</sequence>
<feature type="binding site" evidence="3">
    <location>
        <position position="308"/>
    </location>
    <ligand>
        <name>Mg(2+)</name>
        <dbReference type="ChEBI" id="CHEBI:18420"/>
        <label>1</label>
    </ligand>
</feature>
<dbReference type="GO" id="GO:0046872">
    <property type="term" value="F:metal ion binding"/>
    <property type="evidence" value="ECO:0007669"/>
    <property type="project" value="UniProtKB-KW"/>
</dbReference>
<name>A0A9D1XRW1_9BACT</name>
<feature type="binding site" evidence="3">
    <location>
        <position position="68"/>
    </location>
    <ligand>
        <name>Mg(2+)</name>
        <dbReference type="ChEBI" id="CHEBI:18420"/>
        <label>1</label>
    </ligand>
</feature>
<dbReference type="Proteomes" id="UP000823847">
    <property type="component" value="Unassembled WGS sequence"/>
</dbReference>
<dbReference type="Gene3D" id="1.10.4080.10">
    <property type="entry name" value="ADP-ribosylation/Crystallin J1"/>
    <property type="match status" value="1"/>
</dbReference>
<dbReference type="AlphaFoldDB" id="A0A9D1XRW1"/>
<reference evidence="4" key="1">
    <citation type="journal article" date="2021" name="PeerJ">
        <title>Extensive microbial diversity within the chicken gut microbiome revealed by metagenomics and culture.</title>
        <authorList>
            <person name="Gilroy R."/>
            <person name="Ravi A."/>
            <person name="Getino M."/>
            <person name="Pursley I."/>
            <person name="Horton D.L."/>
            <person name="Alikhan N.F."/>
            <person name="Baker D."/>
            <person name="Gharbi K."/>
            <person name="Hall N."/>
            <person name="Watson M."/>
            <person name="Adriaenssens E.M."/>
            <person name="Foster-Nyarko E."/>
            <person name="Jarju S."/>
            <person name="Secka A."/>
            <person name="Antonio M."/>
            <person name="Oren A."/>
            <person name="Chaudhuri R.R."/>
            <person name="La Ragione R."/>
            <person name="Hildebrand F."/>
            <person name="Pallen M.J."/>
        </authorList>
    </citation>
    <scope>NUCLEOTIDE SEQUENCE</scope>
    <source>
        <strain evidence="4">ChiHecec2B26-12326</strain>
    </source>
</reference>
<feature type="binding site" evidence="3">
    <location>
        <position position="309"/>
    </location>
    <ligand>
        <name>Mg(2+)</name>
        <dbReference type="ChEBI" id="CHEBI:18420"/>
        <label>1</label>
    </ligand>
</feature>
<keyword evidence="3" id="KW-0460">Magnesium</keyword>
<keyword evidence="2" id="KW-0378">Hydrolase</keyword>
<proteinExistence type="inferred from homology"/>
<reference evidence="4" key="2">
    <citation type="submission" date="2021-04" db="EMBL/GenBank/DDBJ databases">
        <authorList>
            <person name="Gilroy R."/>
        </authorList>
    </citation>
    <scope>NUCLEOTIDE SEQUENCE</scope>
    <source>
        <strain evidence="4">ChiHecec2B26-12326</strain>
    </source>
</reference>
<gene>
    <name evidence="4" type="ORF">H9848_07360</name>
</gene>
<dbReference type="InterPro" id="IPR036705">
    <property type="entry name" value="Ribosyl_crysJ1_sf"/>
</dbReference>
<comment type="cofactor">
    <cofactor evidence="3">
        <name>Mg(2+)</name>
        <dbReference type="ChEBI" id="CHEBI:18420"/>
    </cofactor>
    <text evidence="3">Binds 2 magnesium ions per subunit.</text>
</comment>
<keyword evidence="3" id="KW-0479">Metal-binding</keyword>
<feature type="binding site" evidence="3">
    <location>
        <position position="306"/>
    </location>
    <ligand>
        <name>Mg(2+)</name>
        <dbReference type="ChEBI" id="CHEBI:18420"/>
        <label>1</label>
    </ligand>
</feature>
<dbReference type="GO" id="GO:0016787">
    <property type="term" value="F:hydrolase activity"/>
    <property type="evidence" value="ECO:0007669"/>
    <property type="project" value="UniProtKB-KW"/>
</dbReference>
<comment type="similarity">
    <text evidence="1">Belongs to the ADP-ribosylglycohydrolase family.</text>
</comment>
<feature type="binding site" evidence="3">
    <location>
        <position position="67"/>
    </location>
    <ligand>
        <name>Mg(2+)</name>
        <dbReference type="ChEBI" id="CHEBI:18420"/>
        <label>1</label>
    </ligand>
</feature>
<dbReference type="InterPro" id="IPR005502">
    <property type="entry name" value="Ribosyl_crysJ1"/>
</dbReference>